<name>A0AAV5GQ12_9BASI</name>
<dbReference type="Pfam" id="PF00995">
    <property type="entry name" value="Sec1"/>
    <property type="match status" value="1"/>
</dbReference>
<feature type="coiled-coil region" evidence="5">
    <location>
        <begin position="1655"/>
        <end position="1682"/>
    </location>
</feature>
<feature type="coiled-coil region" evidence="5">
    <location>
        <begin position="1969"/>
        <end position="2109"/>
    </location>
</feature>
<feature type="coiled-coil region" evidence="5">
    <location>
        <begin position="2136"/>
        <end position="2224"/>
    </location>
</feature>
<feature type="coiled-coil region" evidence="5">
    <location>
        <begin position="1261"/>
        <end position="1288"/>
    </location>
</feature>
<feature type="compositionally biased region" description="Gly residues" evidence="6">
    <location>
        <begin position="2652"/>
        <end position="2662"/>
    </location>
</feature>
<evidence type="ECO:0000256" key="3">
    <source>
        <dbReference type="ARBA" id="ARBA00023054"/>
    </source>
</evidence>
<evidence type="ECO:0000259" key="8">
    <source>
        <dbReference type="Pfam" id="PF25785"/>
    </source>
</evidence>
<dbReference type="InterPro" id="IPR036045">
    <property type="entry name" value="Sec1-like_sf"/>
</dbReference>
<keyword evidence="3 5" id="KW-0175">Coiled coil</keyword>
<evidence type="ECO:0000256" key="1">
    <source>
        <dbReference type="ARBA" id="ARBA00004123"/>
    </source>
</evidence>
<dbReference type="GO" id="GO:0006606">
    <property type="term" value="P:protein import into nucleus"/>
    <property type="evidence" value="ECO:0007669"/>
    <property type="project" value="InterPro"/>
</dbReference>
<feature type="compositionally biased region" description="Gly residues" evidence="6">
    <location>
        <begin position="2558"/>
        <end position="2587"/>
    </location>
</feature>
<feature type="coiled-coil region" evidence="5">
    <location>
        <begin position="1343"/>
        <end position="1377"/>
    </location>
</feature>
<dbReference type="Gene3D" id="3.40.50.1910">
    <property type="match status" value="1"/>
</dbReference>
<dbReference type="Gene3D" id="1.25.40.60">
    <property type="match status" value="1"/>
</dbReference>
<feature type="coiled-coil region" evidence="5">
    <location>
        <begin position="1747"/>
        <end position="1837"/>
    </location>
</feature>
<dbReference type="InterPro" id="IPR057974">
    <property type="entry name" value="NUA/TPR/MLP1-2-like_dom"/>
</dbReference>
<protein>
    <recommendedName>
        <fullName evidence="11">Sec1-like protein</fullName>
    </recommendedName>
</protein>
<feature type="region of interest" description="Disordered" evidence="6">
    <location>
        <begin position="2469"/>
        <end position="2670"/>
    </location>
</feature>
<dbReference type="Proteomes" id="UP001342314">
    <property type="component" value="Unassembled WGS sequence"/>
</dbReference>
<dbReference type="Gene3D" id="3.90.830.10">
    <property type="entry name" value="Syntaxin Binding Protein 1, Chain A, domain 2"/>
    <property type="match status" value="1"/>
</dbReference>
<dbReference type="InterPro" id="IPR012929">
    <property type="entry name" value="Nucleoprot-TPR/MLP1-2_dom"/>
</dbReference>
<evidence type="ECO:0000256" key="2">
    <source>
        <dbReference type="ARBA" id="ARBA00009884"/>
    </source>
</evidence>
<dbReference type="Gene3D" id="1.10.287.1490">
    <property type="match status" value="1"/>
</dbReference>
<evidence type="ECO:0000259" key="7">
    <source>
        <dbReference type="Pfam" id="PF07926"/>
    </source>
</evidence>
<evidence type="ECO:0000256" key="4">
    <source>
        <dbReference type="ARBA" id="ARBA00023242"/>
    </source>
</evidence>
<evidence type="ECO:0000256" key="5">
    <source>
        <dbReference type="SAM" id="Coils"/>
    </source>
</evidence>
<sequence length="2670" mass="291048">MDCLKAVQGYVDKIIQGVPGIKVLFLDSDTTPILSLATTQSHLLSHEAYLTDRIDNPARHSLPVASAASAGAAYPPTASTSRGIERLPHLKCVCLLRPTDESVEACARELREGRFGSYWLYFTNVLKKSQIERLAEADEHELVREVQEYFCDYSPLTSSHFSLSIMPTPLHPTPNQRVMPLYGDSPSTFSTHSPALSRHLEGLTSVLLSLKKRPIVRFERMSPLARKLGQELVHQMNQQQPDLWDFRKTATAPLLLILDRRNDPVTPLLTQWTYQAMVHELLGITNGRVSLADAPEVRDELKEIVLSPEQDPFFAANLYDNFGDLGAHLSAYVQDYSTRSASSVASKIETVADMKRFIDEYPEFRKLGSNVSKHVALVGELSRLVNVRHLLQVSELEQSLASVESHGPDLRAVREAISAPEIPQEAKLRLAILYALRYQKAPGQQIAGVVDLLKQQGVPKAEMVNIMLSFAGADQRQDDLFGNENFFSKGKSALKGLKGVENVYTQHTPHLSETIDLLLRGRLKESSYPYVEGQNVSPHGMSRPQDIIVFIVGGTTYEEAKAVAQLNAQFATGQGLAGSVGPAGPVGAGTRILLGGTCVHNSRSFLEMVRDAAFSFGPSFAAPLPASSFSASAPVSSAPTSSTAAAPQPASSQNFALNLGPVSLNVGGQVGNSLEAGVDAARDGLRDVFGKLRSRVDGEQLEQLRAESKRQQLQADEAINDLALKLAAAERDLDSVRAELDQARTQAQHEQQRREEVERERERDSERRKGESAGEQQLRQRVDDVEREKRDLLALVDREQRDKLAVQESLDSLRASYSALQAAHSELEGKLAEVSSQSRTSLLRVQTLQSSVTSLEADKQFLSTELERGRSEWAAFRRDKHAELVRLQSELDTKSIDERAARSSLDTLRKAHDQLKERHAETLADLAKVREELSANEGHFATEMASMRRLVDLMEKREAESKQHIERVDRALEEERALLQEREAELNDQLLQERERADALDARNAELREALERGNASGSFANGAGAAGNFTPGSPGGSVASGSFALSPSAQMAVRGQKSGRSYAEIYGEYIRMEDELARERAETKRLGECLAQILGDIEERAPLLKEQRLEYERLSIEATELASQLAQALTDRDGSERRAESFRLDVERLSTDNTILSQQLSDLGRQVRTLTRALASNENPAMEGDAAEFDEQEAAILRRAEEVGDTDSVVSAHLVTFRTVNELQVQNQKLLKITRQMGQQLEQGEQDALARRQGEENQAVAEAHELILRLKEEVESQRTRTEAYEKERDMFRRMLSQRGAAVPGAAGAGAIVPLGDAAGGSPADLDASRLLADVQANFDAYKAEMTVDAQRLREDLAQAQKDAAAARTELAKSKAQAEFMAERFRLLTESYEMQKTEMSQLSKRSLEVQQALAKHDMATHKLTEDNLELRSTADQLRHENNNLKSEREVFKSAEKRLGDENASLSKERAHLSDLMRNLQTMANELERSGNDARRRLEEQVTRLEAQANELTDKLNQESDNNRQLALRKEIESKTFQERIDKLTSEQSTTREKLVAAQTSQEHLEQRVRDLVLQVEAKEEKLAVFEGRSSTGQEGETTRTVEEQLQVTVADLRNELRTVRAELERTKGHVEQYKAIAETQGESLREVTATYEEYKASTESAIAEKDSEINSLRERLHSLTTNLTASNTQNSELHRQIEAERVAFEKERKTFEDGMASLRTADQAAREAQLAAQDDMRRQSQLARDAHDKYERELVAHAEDVKRLSEVKEELERVRGSVREHDAAAQVARANLATSEESWARQKAVLEQELADVRKRCDELKEQNSTLAQHLETASAQAAKLQARHAAPTDAAGEGIDAEAAEAIAASQSSSVEQLQEVTKYLRREKDIIDLQLEFSKQEAARLRQQLDFTSRSLEEARQTLQDERSKAGDSLTSSAQHAELLESIHTAKLLRESNQTLRDESEANLRKVATLDSQLRQAQAEIDPLKEQVRTLQAEVDAKQHNIKLLEDDNERWKTRNQTILAKYERIDPEELQVLKNEVEKVQASLAAAETDKEALMKQLEEQTNLAESMRSNWQTGLDRFKALQTQARVTRDERNQLLKTNEELKAQIEAGGNSEATAAAAVMLTEETSQAEAQSKSEAALAELQTRLSASEAEKTALEARLADLEKAQGDIVKSLEDKLAVLEAEKLTLTAERDKRMVGEIKKQQAELATTQGELQKLKETVATGDNAAAIEAAVQSRLAEAAPAPAAPTDEQIAEAAKEKIAAAESQFTAQRDEAVAKAIKETAEQMQKDLEAVRAELAAAQAAAASAAAAAPADDAAPSGASEEDVKKAVEAAVAETKKQLEADFEKIKNDATAEAVKKEKETVERLTTALRKAQQQASAAAAAPSSAPPPNIDALVQEKVAAVEKERSAAQQKAIETAVNAALEKQKAQHDQLLQSTKEQIEKQGAMKNALLQKTVAGLRARLAEHGIPPTGGKPAAPTPAVGAASPTAPAAAAAPPAASTAAPPVKAPQAAAAAVPSPAPTPATAQPAASTSTAAASPPAQQQQQQQPKGAAGGGRGKGAQRGRGGGRGGGAAGRGGKAGGSPPATSPAQAAGSPVAAAAQATGLSVRGAGATQRPGGVLGSILGAAGLAGGQQGGKRARESDGDGSGQGGGGGDSSKRPKGA</sequence>
<feature type="compositionally biased region" description="Low complexity" evidence="6">
    <location>
        <begin position="2306"/>
        <end position="2326"/>
    </location>
</feature>
<dbReference type="GO" id="GO:0017056">
    <property type="term" value="F:structural constituent of nuclear pore"/>
    <property type="evidence" value="ECO:0007669"/>
    <property type="project" value="TreeGrafter"/>
</dbReference>
<feature type="coiled-coil region" evidence="5">
    <location>
        <begin position="1427"/>
        <end position="1528"/>
    </location>
</feature>
<feature type="compositionally biased region" description="Low complexity" evidence="6">
    <location>
        <begin position="2379"/>
        <end position="2391"/>
    </location>
</feature>
<keyword evidence="4" id="KW-0539">Nucleus</keyword>
<feature type="coiled-coil region" evidence="5">
    <location>
        <begin position="1561"/>
        <end position="1629"/>
    </location>
</feature>
<feature type="region of interest" description="Disordered" evidence="6">
    <location>
        <begin position="2376"/>
        <end position="2397"/>
    </location>
</feature>
<dbReference type="GO" id="GO:0006406">
    <property type="term" value="P:mRNA export from nucleus"/>
    <property type="evidence" value="ECO:0007669"/>
    <property type="project" value="TreeGrafter"/>
</dbReference>
<feature type="coiled-coil region" evidence="5">
    <location>
        <begin position="898"/>
        <end position="1017"/>
    </location>
</feature>
<feature type="domain" description="NUA/TPR/MLP1-2-like" evidence="8">
    <location>
        <begin position="1140"/>
        <end position="1247"/>
    </location>
</feature>
<gene>
    <name evidence="9" type="ORF">Rhopal_007556-T1</name>
</gene>
<feature type="region of interest" description="Disordered" evidence="6">
    <location>
        <begin position="742"/>
        <end position="783"/>
    </location>
</feature>
<dbReference type="Pfam" id="PF07926">
    <property type="entry name" value="TPR_MLP1_2"/>
    <property type="match status" value="1"/>
</dbReference>
<reference evidence="9 10" key="1">
    <citation type="submission" date="2021-12" db="EMBL/GenBank/DDBJ databases">
        <title>High titer production of polyol ester of fatty acids by Rhodotorula paludigena BS15 towards product separation-free biomass refinery.</title>
        <authorList>
            <person name="Mano J."/>
            <person name="Ono H."/>
            <person name="Tanaka T."/>
            <person name="Naito K."/>
            <person name="Sushida H."/>
            <person name="Ike M."/>
            <person name="Tokuyasu K."/>
            <person name="Kitaoka M."/>
        </authorList>
    </citation>
    <scope>NUCLEOTIDE SEQUENCE [LARGE SCALE GENOMIC DNA]</scope>
    <source>
        <strain evidence="9 10">BS15</strain>
    </source>
</reference>
<evidence type="ECO:0000313" key="9">
    <source>
        <dbReference type="EMBL" id="GJN94476.1"/>
    </source>
</evidence>
<dbReference type="InterPro" id="IPR043127">
    <property type="entry name" value="Sec-1-like_dom3a"/>
</dbReference>
<dbReference type="InterPro" id="IPR027482">
    <property type="entry name" value="Sec1-like_dom2"/>
</dbReference>
<dbReference type="Pfam" id="PF25785">
    <property type="entry name" value="TPR"/>
    <property type="match status" value="1"/>
</dbReference>
<evidence type="ECO:0008006" key="11">
    <source>
        <dbReference type="Google" id="ProtNLM"/>
    </source>
</evidence>
<feature type="domain" description="Nucleoprotein TPR/MLP1-2" evidence="7">
    <location>
        <begin position="1707"/>
        <end position="1833"/>
    </location>
</feature>
<dbReference type="GO" id="GO:0016192">
    <property type="term" value="P:vesicle-mediated transport"/>
    <property type="evidence" value="ECO:0007669"/>
    <property type="project" value="InterPro"/>
</dbReference>
<evidence type="ECO:0000313" key="10">
    <source>
        <dbReference type="Proteomes" id="UP001342314"/>
    </source>
</evidence>
<dbReference type="PANTHER" id="PTHR18898">
    <property type="entry name" value="NUCLEOPROTEIN TPR-RELATED"/>
    <property type="match status" value="1"/>
</dbReference>
<keyword evidence="10" id="KW-1185">Reference proteome</keyword>
<dbReference type="PANTHER" id="PTHR18898:SF2">
    <property type="entry name" value="NUCLEOPROTEIN TPR"/>
    <property type="match status" value="1"/>
</dbReference>
<feature type="coiled-coil region" evidence="5">
    <location>
        <begin position="1893"/>
        <end position="1927"/>
    </location>
</feature>
<organism evidence="9 10">
    <name type="scientific">Rhodotorula paludigena</name>
    <dbReference type="NCBI Taxonomy" id="86838"/>
    <lineage>
        <taxon>Eukaryota</taxon>
        <taxon>Fungi</taxon>
        <taxon>Dikarya</taxon>
        <taxon>Basidiomycota</taxon>
        <taxon>Pucciniomycotina</taxon>
        <taxon>Microbotryomycetes</taxon>
        <taxon>Sporidiobolales</taxon>
        <taxon>Sporidiobolaceae</taxon>
        <taxon>Rhodotorula</taxon>
    </lineage>
</organism>
<proteinExistence type="inferred from homology"/>
<dbReference type="InterPro" id="IPR001619">
    <property type="entry name" value="Sec1-like"/>
</dbReference>
<feature type="compositionally biased region" description="Low complexity" evidence="6">
    <location>
        <begin position="2588"/>
        <end position="2609"/>
    </location>
</feature>
<feature type="coiled-coil region" evidence="5">
    <location>
        <begin position="1105"/>
        <end position="1132"/>
    </location>
</feature>
<comment type="caution">
    <text evidence="9">The sequence shown here is derived from an EMBL/GenBank/DDBJ whole genome shotgun (WGS) entry which is preliminary data.</text>
</comment>
<comment type="similarity">
    <text evidence="2">Belongs to the STXBP/unc-18/SEC1 family.</text>
</comment>
<comment type="subcellular location">
    <subcellularLocation>
        <location evidence="1">Nucleus</location>
    </subcellularLocation>
</comment>
<feature type="region of interest" description="Disordered" evidence="6">
    <location>
        <begin position="2306"/>
        <end position="2333"/>
    </location>
</feature>
<dbReference type="EMBL" id="BQKY01000017">
    <property type="protein sequence ID" value="GJN94476.1"/>
    <property type="molecule type" value="Genomic_DNA"/>
</dbReference>
<feature type="compositionally biased region" description="Low complexity" evidence="6">
    <location>
        <begin position="2475"/>
        <end position="2557"/>
    </location>
</feature>
<dbReference type="SUPFAM" id="SSF56815">
    <property type="entry name" value="Sec1/munc18-like (SM) proteins"/>
    <property type="match status" value="1"/>
</dbReference>
<dbReference type="InterPro" id="IPR043154">
    <property type="entry name" value="Sec-1-like_dom1"/>
</dbReference>
<accession>A0AAV5GQ12</accession>
<feature type="compositionally biased region" description="Basic and acidic residues" evidence="6">
    <location>
        <begin position="750"/>
        <end position="783"/>
    </location>
</feature>
<dbReference type="Gene3D" id="3.40.50.2060">
    <property type="match status" value="1"/>
</dbReference>
<evidence type="ECO:0000256" key="6">
    <source>
        <dbReference type="SAM" id="MobiDB-lite"/>
    </source>
</evidence>
<dbReference type="GO" id="GO:0005643">
    <property type="term" value="C:nuclear pore"/>
    <property type="evidence" value="ECO:0007669"/>
    <property type="project" value="TreeGrafter"/>
</dbReference>